<dbReference type="PATRIC" id="fig|158899.10.peg.2866"/>
<proteinExistence type="predicted"/>
<accession>A0A127PCL6</accession>
<dbReference type="Proteomes" id="UP000072421">
    <property type="component" value="Chromosome"/>
</dbReference>
<dbReference type="AlphaFoldDB" id="A0A127PCL6"/>
<evidence type="ECO:0000313" key="2">
    <source>
        <dbReference type="Proteomes" id="UP000072421"/>
    </source>
</evidence>
<protein>
    <submittedName>
        <fullName evidence="1">Uncharacterized protein</fullName>
    </submittedName>
</protein>
<name>A0A127PCL6_9BURK</name>
<dbReference type="EMBL" id="CP013232">
    <property type="protein sequence ID" value="AMO95538.1"/>
    <property type="molecule type" value="Genomic_DNA"/>
</dbReference>
<sequence>MCFFCNVLESQFAPKAVRANFISQGMDGHNVLSNFVSTTMPDLIVNFKRVIEKIFN</sequence>
<reference evidence="1 2" key="1">
    <citation type="submission" date="2015-11" db="EMBL/GenBank/DDBJ databases">
        <title>Exploring the genomic traits of fungus-feeding bacterial genus Collimonas.</title>
        <authorList>
            <person name="Song C."/>
            <person name="Schmidt R."/>
            <person name="de Jager V."/>
            <person name="Krzyzanowska D."/>
            <person name="Jongedijk E."/>
            <person name="Cankar K."/>
            <person name="Beekwilder J."/>
            <person name="van Veen A."/>
            <person name="de Boer W."/>
            <person name="van Veen J.A."/>
            <person name="Garbeva P."/>
        </authorList>
    </citation>
    <scope>NUCLEOTIDE SEQUENCE [LARGE SCALE GENOMIC DNA]</scope>
    <source>
        <strain evidence="1 2">Ter6</strain>
    </source>
</reference>
<evidence type="ECO:0000313" key="1">
    <source>
        <dbReference type="EMBL" id="AMO95538.1"/>
    </source>
</evidence>
<organism evidence="1">
    <name type="scientific">Collimonas fungivorans</name>
    <dbReference type="NCBI Taxonomy" id="158899"/>
    <lineage>
        <taxon>Bacteria</taxon>
        <taxon>Pseudomonadati</taxon>
        <taxon>Pseudomonadota</taxon>
        <taxon>Betaproteobacteria</taxon>
        <taxon>Burkholderiales</taxon>
        <taxon>Oxalobacteraceae</taxon>
        <taxon>Collimonas</taxon>
    </lineage>
</organism>
<gene>
    <name evidence="1" type="ORF">CFter6_2872</name>
</gene>